<dbReference type="Proteomes" id="UP000295497">
    <property type="component" value="Chromosome"/>
</dbReference>
<dbReference type="EMBL" id="CP012672">
    <property type="protein sequence ID" value="AUX37890.1"/>
    <property type="molecule type" value="Genomic_DNA"/>
</dbReference>
<evidence type="ECO:0000313" key="2">
    <source>
        <dbReference type="Proteomes" id="UP000295497"/>
    </source>
</evidence>
<accession>A0A4P2R4B0</accession>
<name>A0A4P2R4B0_SORCE</name>
<dbReference type="AlphaFoldDB" id="A0A4P2R4B0"/>
<sequence length="74" mass="7799">MELAARDEREEVGRGGGVVVAAEEQPRLARVVLQAQATVVEEAPQGLLLVDGVAERGGDQAALARWAREPVSPP</sequence>
<protein>
    <submittedName>
        <fullName evidence="1">Uncharacterized protein</fullName>
    </submittedName>
</protein>
<organism evidence="1 2">
    <name type="scientific">Sorangium cellulosum</name>
    <name type="common">Polyangium cellulosum</name>
    <dbReference type="NCBI Taxonomy" id="56"/>
    <lineage>
        <taxon>Bacteria</taxon>
        <taxon>Pseudomonadati</taxon>
        <taxon>Myxococcota</taxon>
        <taxon>Polyangia</taxon>
        <taxon>Polyangiales</taxon>
        <taxon>Polyangiaceae</taxon>
        <taxon>Sorangium</taxon>
    </lineage>
</organism>
<evidence type="ECO:0000313" key="1">
    <source>
        <dbReference type="EMBL" id="AUX37890.1"/>
    </source>
</evidence>
<gene>
    <name evidence="1" type="ORF">SOCE836_101280</name>
</gene>
<proteinExistence type="predicted"/>
<reference evidence="1 2" key="1">
    <citation type="submission" date="2015-09" db="EMBL/GenBank/DDBJ databases">
        <title>Sorangium comparison.</title>
        <authorList>
            <person name="Zaburannyi N."/>
            <person name="Bunk B."/>
            <person name="Overmann J."/>
            <person name="Mueller R."/>
        </authorList>
    </citation>
    <scope>NUCLEOTIDE SEQUENCE [LARGE SCALE GENOMIC DNA]</scope>
    <source>
        <strain evidence="1 2">So ce836</strain>
    </source>
</reference>